<gene>
    <name evidence="4" type="ORF">WJX72_005704</name>
</gene>
<dbReference type="Proteomes" id="UP001489004">
    <property type="component" value="Unassembled WGS sequence"/>
</dbReference>
<dbReference type="CDD" id="cd14686">
    <property type="entry name" value="bZIP"/>
    <property type="match status" value="1"/>
</dbReference>
<sequence length="488" mass="52441">MITNGLTPDEVRKVQPLLAHHLNILQAQTVSPRCKKRLASARDAQLAEASKRPQAEKHSVRDRSGRFMPRSALQRSQSTAADQTSLLDFGDSNDAWDTHSTRSMLGDPHMGPEPLFPSASNGQTLSAAPQTIMRMSSELSDSSGLTQFDSLDAEYDAFVTASAPEEEVPAHMANDPKAVKRFKNRQAANRARAKRLDIVARLAAEVQNLCEVNAALMSKLRQISNKALAAQKENEALRVELARAAIRGQLADPNADVKGLTGGLASLIGKARMAGLSEDKTEPCSSGQAAASTSGPAVRAEAATAAAPAHGSFPRTTLNSVKPPGRQSQGRPGPMIKVPTRKRGSNAGRSYDQRMAAQHAMQHGAAQQLQQPYSAGRHALPVPLPRVDPALLANLAKPSPARPAARAFLTAQHLDMRMDPLMPRRPMALSHAAGNPNPSPLDDTIDLDLDAPDLGDLDLFMDTSCPMRMDDDLAESFAEALEMYLNEH</sequence>
<dbReference type="PROSITE" id="PS00036">
    <property type="entry name" value="BZIP_BASIC"/>
    <property type="match status" value="1"/>
</dbReference>
<evidence type="ECO:0000256" key="1">
    <source>
        <dbReference type="SAM" id="Coils"/>
    </source>
</evidence>
<reference evidence="4 5" key="1">
    <citation type="journal article" date="2024" name="Nat. Commun.">
        <title>Phylogenomics reveals the evolutionary origins of lichenization in chlorophyte algae.</title>
        <authorList>
            <person name="Puginier C."/>
            <person name="Libourel C."/>
            <person name="Otte J."/>
            <person name="Skaloud P."/>
            <person name="Haon M."/>
            <person name="Grisel S."/>
            <person name="Petersen M."/>
            <person name="Berrin J.G."/>
            <person name="Delaux P.M."/>
            <person name="Dal Grande F."/>
            <person name="Keller J."/>
        </authorList>
    </citation>
    <scope>NUCLEOTIDE SEQUENCE [LARGE SCALE GENOMIC DNA]</scope>
    <source>
        <strain evidence="4 5">SAG 2043</strain>
    </source>
</reference>
<feature type="compositionally biased region" description="Low complexity" evidence="2">
    <location>
        <begin position="323"/>
        <end position="334"/>
    </location>
</feature>
<feature type="compositionally biased region" description="Polar residues" evidence="2">
    <location>
        <begin position="283"/>
        <end position="295"/>
    </location>
</feature>
<name>A0AAW1PSX5_9CHLO</name>
<feature type="compositionally biased region" description="Polar residues" evidence="2">
    <location>
        <begin position="73"/>
        <end position="86"/>
    </location>
</feature>
<keyword evidence="1" id="KW-0175">Coiled coil</keyword>
<evidence type="ECO:0000256" key="2">
    <source>
        <dbReference type="SAM" id="MobiDB-lite"/>
    </source>
</evidence>
<feature type="compositionally biased region" description="Basic and acidic residues" evidence="2">
    <location>
        <begin position="49"/>
        <end position="65"/>
    </location>
</feature>
<feature type="compositionally biased region" description="Low complexity" evidence="2">
    <location>
        <begin position="297"/>
        <end position="309"/>
    </location>
</feature>
<dbReference type="EMBL" id="JALJOR010000009">
    <property type="protein sequence ID" value="KAK9811546.1"/>
    <property type="molecule type" value="Genomic_DNA"/>
</dbReference>
<organism evidence="4 5">
    <name type="scientific">[Myrmecia] bisecta</name>
    <dbReference type="NCBI Taxonomy" id="41462"/>
    <lineage>
        <taxon>Eukaryota</taxon>
        <taxon>Viridiplantae</taxon>
        <taxon>Chlorophyta</taxon>
        <taxon>core chlorophytes</taxon>
        <taxon>Trebouxiophyceae</taxon>
        <taxon>Trebouxiales</taxon>
        <taxon>Trebouxiaceae</taxon>
        <taxon>Myrmecia</taxon>
    </lineage>
</organism>
<evidence type="ECO:0000313" key="5">
    <source>
        <dbReference type="Proteomes" id="UP001489004"/>
    </source>
</evidence>
<feature type="domain" description="BZIP" evidence="3">
    <location>
        <begin position="180"/>
        <end position="194"/>
    </location>
</feature>
<keyword evidence="5" id="KW-1185">Reference proteome</keyword>
<feature type="coiled-coil region" evidence="1">
    <location>
        <begin position="213"/>
        <end position="247"/>
    </location>
</feature>
<dbReference type="InterPro" id="IPR046347">
    <property type="entry name" value="bZIP_sf"/>
</dbReference>
<proteinExistence type="predicted"/>
<dbReference type="SUPFAM" id="SSF57959">
    <property type="entry name" value="Leucine zipper domain"/>
    <property type="match status" value="1"/>
</dbReference>
<evidence type="ECO:0000313" key="4">
    <source>
        <dbReference type="EMBL" id="KAK9811546.1"/>
    </source>
</evidence>
<dbReference type="AlphaFoldDB" id="A0AAW1PSX5"/>
<protein>
    <recommendedName>
        <fullName evidence="3">BZIP domain-containing protein</fullName>
    </recommendedName>
</protein>
<comment type="caution">
    <text evidence="4">The sequence shown here is derived from an EMBL/GenBank/DDBJ whole genome shotgun (WGS) entry which is preliminary data.</text>
</comment>
<dbReference type="Gene3D" id="3.30.160.60">
    <property type="entry name" value="Classic Zinc Finger"/>
    <property type="match status" value="1"/>
</dbReference>
<feature type="region of interest" description="Disordered" evidence="2">
    <location>
        <begin position="278"/>
        <end position="348"/>
    </location>
</feature>
<accession>A0AAW1PSX5</accession>
<dbReference type="GO" id="GO:0003700">
    <property type="term" value="F:DNA-binding transcription factor activity"/>
    <property type="evidence" value="ECO:0007669"/>
    <property type="project" value="InterPro"/>
</dbReference>
<dbReference type="SMART" id="SM00338">
    <property type="entry name" value="BRLZ"/>
    <property type="match status" value="1"/>
</dbReference>
<evidence type="ECO:0000259" key="3">
    <source>
        <dbReference type="PROSITE" id="PS00036"/>
    </source>
</evidence>
<dbReference type="InterPro" id="IPR004827">
    <property type="entry name" value="bZIP"/>
</dbReference>
<feature type="region of interest" description="Disordered" evidence="2">
    <location>
        <begin position="41"/>
        <end position="123"/>
    </location>
</feature>